<accession>A0A255G0J9</accession>
<sequence>MSLRHAILGVLAAREMTGYDLSQFFDSGMGWLWSARHSQIYPLLGKLVDEGLVSGSEGTRGQHQRRVTYAITDAGRAEFLDWVGTAHPTSAEKDPFWLQAVFLDEVDPERARGVLRAYADGQREAALRATSHATELAAGITPLIRERLTHRPAAEHDRITRVKAQVFSAQAAIATTRAEQAEALIRVLAETS</sequence>
<evidence type="ECO:0000259" key="1">
    <source>
        <dbReference type="Pfam" id="PF03551"/>
    </source>
</evidence>
<dbReference type="InterPro" id="IPR005149">
    <property type="entry name" value="Tscrpt_reg_PadR_N"/>
</dbReference>
<dbReference type="PANTHER" id="PTHR43252">
    <property type="entry name" value="TRANSCRIPTIONAL REGULATOR YQJI"/>
    <property type="match status" value="1"/>
</dbReference>
<dbReference type="RefSeq" id="WP_094406431.1">
    <property type="nucleotide sequence ID" value="NZ_NMVO01000017.1"/>
</dbReference>
<dbReference type="InterPro" id="IPR036388">
    <property type="entry name" value="WH-like_DNA-bd_sf"/>
</dbReference>
<keyword evidence="3" id="KW-1185">Reference proteome</keyword>
<evidence type="ECO:0000313" key="2">
    <source>
        <dbReference type="EMBL" id="OYO09468.1"/>
    </source>
</evidence>
<gene>
    <name evidence="2" type="ORF">CGZ94_17470</name>
</gene>
<dbReference type="PANTHER" id="PTHR43252:SF2">
    <property type="entry name" value="TRANSCRIPTION REGULATOR, PADR-LIKE FAMILY"/>
    <property type="match status" value="1"/>
</dbReference>
<dbReference type="InterPro" id="IPR036390">
    <property type="entry name" value="WH_DNA-bd_sf"/>
</dbReference>
<dbReference type="EMBL" id="NMVO01000017">
    <property type="protein sequence ID" value="OYO09468.1"/>
    <property type="molecule type" value="Genomic_DNA"/>
</dbReference>
<dbReference type="SUPFAM" id="SSF46785">
    <property type="entry name" value="Winged helix' DNA-binding domain"/>
    <property type="match status" value="1"/>
</dbReference>
<evidence type="ECO:0000313" key="3">
    <source>
        <dbReference type="Proteomes" id="UP000215896"/>
    </source>
</evidence>
<dbReference type="AlphaFoldDB" id="A0A255G0J9"/>
<reference evidence="2 3" key="1">
    <citation type="submission" date="2017-07" db="EMBL/GenBank/DDBJ databases">
        <title>Draft whole genome sequences of clinical Proprionibacteriaceae strains.</title>
        <authorList>
            <person name="Bernier A.-M."/>
            <person name="Bernard K."/>
            <person name="Domingo M.-C."/>
        </authorList>
    </citation>
    <scope>NUCLEOTIDE SEQUENCE [LARGE SCALE GENOMIC DNA]</scope>
    <source>
        <strain evidence="2 3">NML 030167</strain>
    </source>
</reference>
<proteinExistence type="predicted"/>
<dbReference type="Pfam" id="PF03551">
    <property type="entry name" value="PadR"/>
    <property type="match status" value="1"/>
</dbReference>
<dbReference type="Proteomes" id="UP000215896">
    <property type="component" value="Unassembled WGS sequence"/>
</dbReference>
<organism evidence="2 3">
    <name type="scientific">Enemella evansiae</name>
    <dbReference type="NCBI Taxonomy" id="2016499"/>
    <lineage>
        <taxon>Bacteria</taxon>
        <taxon>Bacillati</taxon>
        <taxon>Actinomycetota</taxon>
        <taxon>Actinomycetes</taxon>
        <taxon>Propionibacteriales</taxon>
        <taxon>Propionibacteriaceae</taxon>
        <taxon>Enemella</taxon>
    </lineage>
</organism>
<feature type="domain" description="Transcription regulator PadR N-terminal" evidence="1">
    <location>
        <begin position="7"/>
        <end position="79"/>
    </location>
</feature>
<name>A0A255G0J9_9ACTN</name>
<dbReference type="Gene3D" id="1.10.10.10">
    <property type="entry name" value="Winged helix-like DNA-binding domain superfamily/Winged helix DNA-binding domain"/>
    <property type="match status" value="1"/>
</dbReference>
<comment type="caution">
    <text evidence="2">The sequence shown here is derived from an EMBL/GenBank/DDBJ whole genome shotgun (WGS) entry which is preliminary data.</text>
</comment>
<protein>
    <submittedName>
        <fullName evidence="2">PadR family transcriptional regulator</fullName>
    </submittedName>
</protein>
<dbReference type="OrthoDB" id="3186544at2"/>